<dbReference type="STRING" id="1927124.BST13_35140"/>
<accession>A0A1W9ZZZ3</accession>
<protein>
    <submittedName>
        <fullName evidence="1">Uncharacterized protein</fullName>
    </submittedName>
</protein>
<sequence>MPYGVSSYLANKLLDHTFRNIAYTPPATVYAKMHTGDPGAAGTANASSVATRYACSWNAAASGSIAMNNTPEHTLGASETIAGVSFWDASTGGNFLYSAAASVSKGGTSGDIIRINTNSIGFTPIAT</sequence>
<evidence type="ECO:0000313" key="2">
    <source>
        <dbReference type="Proteomes" id="UP000192448"/>
    </source>
</evidence>
<keyword evidence="2" id="KW-1185">Reference proteome</keyword>
<proteinExistence type="predicted"/>
<gene>
    <name evidence="1" type="ORF">BST13_35140</name>
</gene>
<dbReference type="Proteomes" id="UP000192448">
    <property type="component" value="Unassembled WGS sequence"/>
</dbReference>
<organism evidence="1 2">
    <name type="scientific">Mycobacterium aquaticum</name>
    <dbReference type="NCBI Taxonomy" id="1927124"/>
    <lineage>
        <taxon>Bacteria</taxon>
        <taxon>Bacillati</taxon>
        <taxon>Actinomycetota</taxon>
        <taxon>Actinomycetes</taxon>
        <taxon>Mycobacteriales</taxon>
        <taxon>Mycobacteriaceae</taxon>
        <taxon>Mycobacterium</taxon>
    </lineage>
</organism>
<comment type="caution">
    <text evidence="1">The sequence shown here is derived from an EMBL/GenBank/DDBJ whole genome shotgun (WGS) entry which is preliminary data.</text>
</comment>
<evidence type="ECO:0000313" key="1">
    <source>
        <dbReference type="EMBL" id="ORA23391.1"/>
    </source>
</evidence>
<dbReference type="InterPro" id="IPR056908">
    <property type="entry name" value="Gp80-like"/>
</dbReference>
<dbReference type="OrthoDB" id="4267286at2"/>
<dbReference type="AlphaFoldDB" id="A0A1W9ZZZ3"/>
<dbReference type="Pfam" id="PF23140">
    <property type="entry name" value="Gp80"/>
    <property type="match status" value="1"/>
</dbReference>
<reference evidence="1 2" key="1">
    <citation type="submission" date="2017-02" db="EMBL/GenBank/DDBJ databases">
        <title>The new phylogeny of genus Mycobacterium.</title>
        <authorList>
            <person name="Tortoli E."/>
            <person name="Trovato A."/>
            <person name="Cirillo D.M."/>
        </authorList>
    </citation>
    <scope>NUCLEOTIDE SEQUENCE [LARGE SCALE GENOMIC DNA]</scope>
    <source>
        <strain evidence="1 2">RW6</strain>
    </source>
</reference>
<name>A0A1W9ZZZ3_9MYCO</name>
<dbReference type="RefSeq" id="WP_083170473.1">
    <property type="nucleotide sequence ID" value="NZ_MVHF01000062.1"/>
</dbReference>
<dbReference type="EMBL" id="MVHF01000062">
    <property type="protein sequence ID" value="ORA23391.1"/>
    <property type="molecule type" value="Genomic_DNA"/>
</dbReference>